<organism evidence="1 2">
    <name type="scientific">Bauhinia variegata</name>
    <name type="common">Purple orchid tree</name>
    <name type="synonym">Phanera variegata</name>
    <dbReference type="NCBI Taxonomy" id="167791"/>
    <lineage>
        <taxon>Eukaryota</taxon>
        <taxon>Viridiplantae</taxon>
        <taxon>Streptophyta</taxon>
        <taxon>Embryophyta</taxon>
        <taxon>Tracheophyta</taxon>
        <taxon>Spermatophyta</taxon>
        <taxon>Magnoliopsida</taxon>
        <taxon>eudicotyledons</taxon>
        <taxon>Gunneridae</taxon>
        <taxon>Pentapetalae</taxon>
        <taxon>rosids</taxon>
        <taxon>fabids</taxon>
        <taxon>Fabales</taxon>
        <taxon>Fabaceae</taxon>
        <taxon>Cercidoideae</taxon>
        <taxon>Cercideae</taxon>
        <taxon>Bauhiniinae</taxon>
        <taxon>Bauhinia</taxon>
    </lineage>
</organism>
<proteinExistence type="predicted"/>
<keyword evidence="2" id="KW-1185">Reference proteome</keyword>
<protein>
    <submittedName>
        <fullName evidence="1">Uncharacterized protein</fullName>
    </submittedName>
</protein>
<dbReference type="EMBL" id="CM039439">
    <property type="protein sequence ID" value="KAI4297561.1"/>
    <property type="molecule type" value="Genomic_DNA"/>
</dbReference>
<evidence type="ECO:0000313" key="1">
    <source>
        <dbReference type="EMBL" id="KAI4297561.1"/>
    </source>
</evidence>
<dbReference type="Proteomes" id="UP000828941">
    <property type="component" value="Chromosome 14"/>
</dbReference>
<reference evidence="1 2" key="1">
    <citation type="journal article" date="2022" name="DNA Res.">
        <title>Chromosomal-level genome assembly of the orchid tree Bauhinia variegata (Leguminosae; Cercidoideae) supports the allotetraploid origin hypothesis of Bauhinia.</title>
        <authorList>
            <person name="Zhong Y."/>
            <person name="Chen Y."/>
            <person name="Zheng D."/>
            <person name="Pang J."/>
            <person name="Liu Y."/>
            <person name="Luo S."/>
            <person name="Meng S."/>
            <person name="Qian L."/>
            <person name="Wei D."/>
            <person name="Dai S."/>
            <person name="Zhou R."/>
        </authorList>
    </citation>
    <scope>NUCLEOTIDE SEQUENCE [LARGE SCALE GENOMIC DNA]</scope>
    <source>
        <strain evidence="1">BV-YZ2020</strain>
    </source>
</reference>
<evidence type="ECO:0000313" key="2">
    <source>
        <dbReference type="Proteomes" id="UP000828941"/>
    </source>
</evidence>
<comment type="caution">
    <text evidence="1">The sequence shown here is derived from an EMBL/GenBank/DDBJ whole genome shotgun (WGS) entry which is preliminary data.</text>
</comment>
<gene>
    <name evidence="1" type="ORF">L6164_037446</name>
</gene>
<sequence length="242" mass="26838">MGGGINERTYLSSSAFSTLRWHHKLGHPKSHLLSHLATQYKLPFSSSFSDCLTCSCNKSHQLPFSSSSFSTSRPLECVFVDTSDSNDSTITLPAPYVPSPTLSNTECLTDTIHLPDLHNSTPTVSPIVTNSEYGSWGIISTKGDVYSYGILMLEMFTRKKPTDEMFTAELNLKRWITDLMPNVAQIVDSNLLQIEGQQIDGIITYTTTILELALRCCADLQEARVSMMDVVASLNKIKMVLM</sequence>
<accession>A0ACB9KK21</accession>
<name>A0ACB9KK21_BAUVA</name>